<evidence type="ECO:0000256" key="1">
    <source>
        <dbReference type="SAM" id="MobiDB-lite"/>
    </source>
</evidence>
<accession>A0A8H6HTN9</accession>
<sequence length="278" mass="30952">MVELKRVREIEGARTELHRRWLERGLRLTGVHESLRGRKPRGRVQPAALYSPFPPATFQHPNQRSDCVARALLKLDSLGFAHPFPSPFPPSSVPSPSPHPTHNRSEMPMTTRKSSKRISRSTNPTADRPLANKRPRLSETQDGDHDAIITTVVEVASDSEFPTPSSNARREQKQNGNLEDALVALTRSLERRDAELDAQHLLNAALRRQLGEKEKEANTYTIIDTGSASASPASFLCRVRSRTTTPCQCPSTSDCYHPNESTPTLSRPPRSRSTKTPS</sequence>
<dbReference type="Proteomes" id="UP000521943">
    <property type="component" value="Unassembled WGS sequence"/>
</dbReference>
<dbReference type="EMBL" id="JACGCI010000043">
    <property type="protein sequence ID" value="KAF6752606.1"/>
    <property type="molecule type" value="Genomic_DNA"/>
</dbReference>
<keyword evidence="3" id="KW-1185">Reference proteome</keyword>
<feature type="region of interest" description="Disordered" evidence="1">
    <location>
        <begin position="156"/>
        <end position="175"/>
    </location>
</feature>
<feature type="region of interest" description="Disordered" evidence="1">
    <location>
        <begin position="89"/>
        <end position="146"/>
    </location>
</feature>
<feature type="compositionally biased region" description="Polar residues" evidence="1">
    <location>
        <begin position="244"/>
        <end position="265"/>
    </location>
</feature>
<organism evidence="2 3">
    <name type="scientific">Ephemerocybe angulata</name>
    <dbReference type="NCBI Taxonomy" id="980116"/>
    <lineage>
        <taxon>Eukaryota</taxon>
        <taxon>Fungi</taxon>
        <taxon>Dikarya</taxon>
        <taxon>Basidiomycota</taxon>
        <taxon>Agaricomycotina</taxon>
        <taxon>Agaricomycetes</taxon>
        <taxon>Agaricomycetidae</taxon>
        <taxon>Agaricales</taxon>
        <taxon>Agaricineae</taxon>
        <taxon>Psathyrellaceae</taxon>
        <taxon>Ephemerocybe</taxon>
    </lineage>
</organism>
<feature type="compositionally biased region" description="Basic and acidic residues" evidence="1">
    <location>
        <begin position="136"/>
        <end position="146"/>
    </location>
</feature>
<comment type="caution">
    <text evidence="2">The sequence shown here is derived from an EMBL/GenBank/DDBJ whole genome shotgun (WGS) entry which is preliminary data.</text>
</comment>
<reference evidence="2 3" key="1">
    <citation type="submission" date="2020-07" db="EMBL/GenBank/DDBJ databases">
        <title>Comparative genomics of pyrophilous fungi reveals a link between fire events and developmental genes.</title>
        <authorList>
            <consortium name="DOE Joint Genome Institute"/>
            <person name="Steindorff A.S."/>
            <person name="Carver A."/>
            <person name="Calhoun S."/>
            <person name="Stillman K."/>
            <person name="Liu H."/>
            <person name="Lipzen A."/>
            <person name="Pangilinan J."/>
            <person name="Labutti K."/>
            <person name="Bruns T.D."/>
            <person name="Grigoriev I.V."/>
        </authorList>
    </citation>
    <scope>NUCLEOTIDE SEQUENCE [LARGE SCALE GENOMIC DNA]</scope>
    <source>
        <strain evidence="2 3">CBS 144469</strain>
    </source>
</reference>
<evidence type="ECO:0000313" key="3">
    <source>
        <dbReference type="Proteomes" id="UP000521943"/>
    </source>
</evidence>
<name>A0A8H6HTN9_9AGAR</name>
<protein>
    <submittedName>
        <fullName evidence="2">Uncharacterized protein</fullName>
    </submittedName>
</protein>
<feature type="compositionally biased region" description="Basic residues" evidence="1">
    <location>
        <begin position="269"/>
        <end position="278"/>
    </location>
</feature>
<proteinExistence type="predicted"/>
<evidence type="ECO:0000313" key="2">
    <source>
        <dbReference type="EMBL" id="KAF6752606.1"/>
    </source>
</evidence>
<feature type="region of interest" description="Disordered" evidence="1">
    <location>
        <begin position="244"/>
        <end position="278"/>
    </location>
</feature>
<dbReference type="AlphaFoldDB" id="A0A8H6HTN9"/>
<feature type="compositionally biased region" description="Pro residues" evidence="1">
    <location>
        <begin position="89"/>
        <end position="99"/>
    </location>
</feature>
<gene>
    <name evidence="2" type="ORF">DFP72DRAFT_849739</name>
</gene>